<reference evidence="3" key="1">
    <citation type="journal article" date="2014" name="Science">
        <title>Ancient hybridizations among the ancestral genomes of bread wheat.</title>
        <authorList>
            <consortium name="International Wheat Genome Sequencing Consortium,"/>
            <person name="Marcussen T."/>
            <person name="Sandve S.R."/>
            <person name="Heier L."/>
            <person name="Spannagl M."/>
            <person name="Pfeifer M."/>
            <person name="Jakobsen K.S."/>
            <person name="Wulff B.B."/>
            <person name="Steuernagel B."/>
            <person name="Mayer K.F."/>
            <person name="Olsen O.A."/>
        </authorList>
    </citation>
    <scope>NUCLEOTIDE SEQUENCE [LARGE SCALE GENOMIC DNA]</scope>
    <source>
        <strain evidence="3">cv. AL8/78</strain>
    </source>
</reference>
<dbReference type="Gramene" id="AET6Gv20215500.7">
    <property type="protein sequence ID" value="AET6Gv20215500.7"/>
    <property type="gene ID" value="AET6Gv20215500"/>
</dbReference>
<reference evidence="2" key="3">
    <citation type="journal article" date="2017" name="Nature">
        <title>Genome sequence of the progenitor of the wheat D genome Aegilops tauschii.</title>
        <authorList>
            <person name="Luo M.C."/>
            <person name="Gu Y.Q."/>
            <person name="Puiu D."/>
            <person name="Wang H."/>
            <person name="Twardziok S.O."/>
            <person name="Deal K.R."/>
            <person name="Huo N."/>
            <person name="Zhu T."/>
            <person name="Wang L."/>
            <person name="Wang Y."/>
            <person name="McGuire P.E."/>
            <person name="Liu S."/>
            <person name="Long H."/>
            <person name="Ramasamy R.K."/>
            <person name="Rodriguez J.C."/>
            <person name="Van S.L."/>
            <person name="Yuan L."/>
            <person name="Wang Z."/>
            <person name="Xia Z."/>
            <person name="Xiao L."/>
            <person name="Anderson O.D."/>
            <person name="Ouyang S."/>
            <person name="Liang Y."/>
            <person name="Zimin A.V."/>
            <person name="Pertea G."/>
            <person name="Qi P."/>
            <person name="Bennetzen J.L."/>
            <person name="Dai X."/>
            <person name="Dawson M.W."/>
            <person name="Muller H.G."/>
            <person name="Kugler K."/>
            <person name="Rivarola-Duarte L."/>
            <person name="Spannagl M."/>
            <person name="Mayer K.F.X."/>
            <person name="Lu F.H."/>
            <person name="Bevan M.W."/>
            <person name="Leroy P."/>
            <person name="Li P."/>
            <person name="You F.M."/>
            <person name="Sun Q."/>
            <person name="Liu Z."/>
            <person name="Lyons E."/>
            <person name="Wicker T."/>
            <person name="Salzberg S.L."/>
            <person name="Devos K.M."/>
            <person name="Dvorak J."/>
        </authorList>
    </citation>
    <scope>NUCLEOTIDE SEQUENCE [LARGE SCALE GENOMIC DNA]</scope>
    <source>
        <strain evidence="2">cv. AL8/78</strain>
    </source>
</reference>
<keyword evidence="3" id="KW-1185">Reference proteome</keyword>
<reference evidence="2" key="5">
    <citation type="journal article" date="2021" name="G3 (Bethesda)">
        <title>Aegilops tauschii genome assembly Aet v5.0 features greater sequence contiguity and improved annotation.</title>
        <authorList>
            <person name="Wang L."/>
            <person name="Zhu T."/>
            <person name="Rodriguez J.C."/>
            <person name="Deal K.R."/>
            <person name="Dubcovsky J."/>
            <person name="McGuire P.E."/>
            <person name="Lux T."/>
            <person name="Spannagl M."/>
            <person name="Mayer K.F.X."/>
            <person name="Baldrich P."/>
            <person name="Meyers B.C."/>
            <person name="Huo N."/>
            <person name="Gu Y.Q."/>
            <person name="Zhou H."/>
            <person name="Devos K.M."/>
            <person name="Bennetzen J.L."/>
            <person name="Unver T."/>
            <person name="Budak H."/>
            <person name="Gulick P.J."/>
            <person name="Galiba G."/>
            <person name="Kalapos B."/>
            <person name="Nelson D.R."/>
            <person name="Li P."/>
            <person name="You F.M."/>
            <person name="Luo M.C."/>
            <person name="Dvorak J."/>
        </authorList>
    </citation>
    <scope>NUCLEOTIDE SEQUENCE [LARGE SCALE GENOMIC DNA]</scope>
    <source>
        <strain evidence="2">cv. AL8/78</strain>
    </source>
</reference>
<dbReference type="EnsemblPlants" id="AET6Gv20215500.7">
    <property type="protein sequence ID" value="AET6Gv20215500.7"/>
    <property type="gene ID" value="AET6Gv20215500"/>
</dbReference>
<protein>
    <submittedName>
        <fullName evidence="2">Uncharacterized protein</fullName>
    </submittedName>
</protein>
<evidence type="ECO:0000256" key="1">
    <source>
        <dbReference type="SAM" id="MobiDB-lite"/>
    </source>
</evidence>
<proteinExistence type="predicted"/>
<dbReference type="AlphaFoldDB" id="A0A453N4U5"/>
<reference evidence="3" key="2">
    <citation type="journal article" date="2017" name="Nat. Plants">
        <title>The Aegilops tauschii genome reveals multiple impacts of transposons.</title>
        <authorList>
            <person name="Zhao G."/>
            <person name="Zou C."/>
            <person name="Li K."/>
            <person name="Wang K."/>
            <person name="Li T."/>
            <person name="Gao L."/>
            <person name="Zhang X."/>
            <person name="Wang H."/>
            <person name="Yang Z."/>
            <person name="Liu X."/>
            <person name="Jiang W."/>
            <person name="Mao L."/>
            <person name="Kong X."/>
            <person name="Jiao Y."/>
            <person name="Jia J."/>
        </authorList>
    </citation>
    <scope>NUCLEOTIDE SEQUENCE [LARGE SCALE GENOMIC DNA]</scope>
    <source>
        <strain evidence="3">cv. AL8/78</strain>
    </source>
</reference>
<sequence>MRVNRAPADPAEATGPTAKWKGRTWRKEARDGIQHRGRLWPAPHLLETDRNHTSVSQRAFMAIHAPILSAAKRYVYIWLPPLLLFAHHLYSGSTTSLNIIMLEQGSLFFVCTAFQFMYDSLLQEAITLY</sequence>
<evidence type="ECO:0000313" key="3">
    <source>
        <dbReference type="Proteomes" id="UP000015105"/>
    </source>
</evidence>
<organism evidence="2 3">
    <name type="scientific">Aegilops tauschii subsp. strangulata</name>
    <name type="common">Goatgrass</name>
    <dbReference type="NCBI Taxonomy" id="200361"/>
    <lineage>
        <taxon>Eukaryota</taxon>
        <taxon>Viridiplantae</taxon>
        <taxon>Streptophyta</taxon>
        <taxon>Embryophyta</taxon>
        <taxon>Tracheophyta</taxon>
        <taxon>Spermatophyta</taxon>
        <taxon>Magnoliopsida</taxon>
        <taxon>Liliopsida</taxon>
        <taxon>Poales</taxon>
        <taxon>Poaceae</taxon>
        <taxon>BOP clade</taxon>
        <taxon>Pooideae</taxon>
        <taxon>Triticodae</taxon>
        <taxon>Triticeae</taxon>
        <taxon>Triticinae</taxon>
        <taxon>Aegilops</taxon>
    </lineage>
</organism>
<feature type="region of interest" description="Disordered" evidence="1">
    <location>
        <begin position="1"/>
        <end position="20"/>
    </location>
</feature>
<reference evidence="2" key="4">
    <citation type="submission" date="2019-03" db="UniProtKB">
        <authorList>
            <consortium name="EnsemblPlants"/>
        </authorList>
    </citation>
    <scope>IDENTIFICATION</scope>
</reference>
<accession>A0A453N4U5</accession>
<dbReference type="Proteomes" id="UP000015105">
    <property type="component" value="Chromosome 6D"/>
</dbReference>
<evidence type="ECO:0000313" key="2">
    <source>
        <dbReference type="EnsemblPlants" id="AET6Gv20215500.7"/>
    </source>
</evidence>
<name>A0A453N4U5_AEGTS</name>